<proteinExistence type="predicted"/>
<organism evidence="2 3">
    <name type="scientific">Hathewaya histolytica</name>
    <name type="common">Clostridium histolyticum</name>
    <dbReference type="NCBI Taxonomy" id="1498"/>
    <lineage>
        <taxon>Bacteria</taxon>
        <taxon>Bacillati</taxon>
        <taxon>Bacillota</taxon>
        <taxon>Clostridia</taxon>
        <taxon>Eubacteriales</taxon>
        <taxon>Clostridiaceae</taxon>
        <taxon>Hathewaya</taxon>
    </lineage>
</organism>
<feature type="transmembrane region" description="Helical" evidence="1">
    <location>
        <begin position="85"/>
        <end position="105"/>
    </location>
</feature>
<name>A0A4U9RAL7_HATHI</name>
<keyword evidence="1" id="KW-0812">Transmembrane</keyword>
<accession>A0A4U9RAL7</accession>
<keyword evidence="3" id="KW-1185">Reference proteome</keyword>
<dbReference type="Proteomes" id="UP000308489">
    <property type="component" value="Chromosome 1"/>
</dbReference>
<keyword evidence="1" id="KW-0472">Membrane</keyword>
<dbReference type="KEGG" id="hhw:NCTC503_01272"/>
<feature type="transmembrane region" description="Helical" evidence="1">
    <location>
        <begin position="399"/>
        <end position="418"/>
    </location>
</feature>
<evidence type="ECO:0000313" key="2">
    <source>
        <dbReference type="EMBL" id="VTQ88644.1"/>
    </source>
</evidence>
<reference evidence="2 3" key="1">
    <citation type="submission" date="2019-05" db="EMBL/GenBank/DDBJ databases">
        <authorList>
            <consortium name="Pathogen Informatics"/>
        </authorList>
    </citation>
    <scope>NUCLEOTIDE SEQUENCE [LARGE SCALE GENOMIC DNA]</scope>
    <source>
        <strain evidence="2 3">NCTC503</strain>
    </source>
</reference>
<dbReference type="EMBL" id="LR590481">
    <property type="protein sequence ID" value="VTQ88644.1"/>
    <property type="molecule type" value="Genomic_DNA"/>
</dbReference>
<feature type="transmembrane region" description="Helical" evidence="1">
    <location>
        <begin position="131"/>
        <end position="157"/>
    </location>
</feature>
<evidence type="ECO:0000313" key="3">
    <source>
        <dbReference type="Proteomes" id="UP000308489"/>
    </source>
</evidence>
<feature type="transmembrane region" description="Helical" evidence="1">
    <location>
        <begin position="261"/>
        <end position="281"/>
    </location>
</feature>
<feature type="transmembrane region" description="Helical" evidence="1">
    <location>
        <begin position="50"/>
        <end position="73"/>
    </location>
</feature>
<dbReference type="AlphaFoldDB" id="A0A4U9RAL7"/>
<gene>
    <name evidence="2" type="ORF">NCTC503_01272</name>
</gene>
<dbReference type="RefSeq" id="WP_138209944.1">
    <property type="nucleotide sequence ID" value="NZ_CBCRUQ010000020.1"/>
</dbReference>
<protein>
    <submittedName>
        <fullName evidence="2">Uncharacterized protein</fullName>
    </submittedName>
</protein>
<evidence type="ECO:0000256" key="1">
    <source>
        <dbReference type="SAM" id="Phobius"/>
    </source>
</evidence>
<keyword evidence="1" id="KW-1133">Transmembrane helix</keyword>
<feature type="transmembrane region" description="Helical" evidence="1">
    <location>
        <begin position="6"/>
        <end position="30"/>
    </location>
</feature>
<sequence>MDELSKLVGIVSALGALAISSIYFLLNFFYNELKRELNPIIKRYSKVESIMAVLLVILYSIIMIFSILAVIIHPQLNKTEQVNNLVNLTFIVFWIVSLLIIIFFVGRSIRISMKYITDISYNKRKKIKNKLMIRLIITSLFGVFWALISFVCIELIFGRNVIITYGGNEVYTKISIDGFKEGYKRNLSIYVNGKKFELYDEQDEKETLNTITISSINKNLYVDKLFNISKGDFIEIRENGKLIVKDRYKVYGHWINIIEKMIIIIIPVSTVAITLGIYLTFRKFHYIRKYVIRCSNTDYVGQIWFEYDNFYFARIKDEFRYIAKSQINTLYVVKDINDKDKMQITEAEGLKIGEIYNIKQLKQWKVYINIKITLKKIILQIKRCLKKLLLSAVNTYNKVLLKYKIIAIIIVGVGIYMYRHI</sequence>